<protein>
    <submittedName>
        <fullName evidence="5">N-acetyltransferase</fullName>
    </submittedName>
</protein>
<dbReference type="GO" id="GO:0008999">
    <property type="term" value="F:protein-N-terminal-alanine acetyltransferase activity"/>
    <property type="evidence" value="ECO:0007669"/>
    <property type="project" value="TreeGrafter"/>
</dbReference>
<dbReference type="AlphaFoldDB" id="A0A4Y3PPW2"/>
<dbReference type="RefSeq" id="WP_122964714.1">
    <property type="nucleotide sequence ID" value="NZ_BJMH01000036.1"/>
</dbReference>
<dbReference type="InterPro" id="IPR000182">
    <property type="entry name" value="GNAT_dom"/>
</dbReference>
<comment type="caution">
    <text evidence="5">The sequence shown here is derived from an EMBL/GenBank/DDBJ whole genome shotgun (WGS) entry which is preliminary data.</text>
</comment>
<evidence type="ECO:0000256" key="3">
    <source>
        <dbReference type="ARBA" id="ARBA00038502"/>
    </source>
</evidence>
<dbReference type="Pfam" id="PF13302">
    <property type="entry name" value="Acetyltransf_3"/>
    <property type="match status" value="1"/>
</dbReference>
<dbReference type="STRING" id="54914.AV540_20500"/>
<gene>
    <name evidence="5" type="ORF">BPA01_48270</name>
</gene>
<name>A0A4Y3PPW2_BREPA</name>
<keyword evidence="6" id="KW-1185">Reference proteome</keyword>
<feature type="domain" description="N-acetyltransferase" evidence="4">
    <location>
        <begin position="3"/>
        <end position="161"/>
    </location>
</feature>
<dbReference type="GO" id="GO:0005737">
    <property type="term" value="C:cytoplasm"/>
    <property type="evidence" value="ECO:0007669"/>
    <property type="project" value="TreeGrafter"/>
</dbReference>
<dbReference type="PANTHER" id="PTHR43792">
    <property type="entry name" value="GNAT FAMILY, PUTATIVE (AFU_ORTHOLOGUE AFUA_3G00765)-RELATED-RELATED"/>
    <property type="match status" value="1"/>
</dbReference>
<proteinExistence type="inferred from homology"/>
<dbReference type="Proteomes" id="UP000316882">
    <property type="component" value="Unassembled WGS sequence"/>
</dbReference>
<keyword evidence="1 5" id="KW-0808">Transferase</keyword>
<keyword evidence="2" id="KW-0012">Acyltransferase</keyword>
<dbReference type="InterPro" id="IPR051531">
    <property type="entry name" value="N-acetyltransferase"/>
</dbReference>
<organism evidence="5 6">
    <name type="scientific">Brevibacillus parabrevis</name>
    <dbReference type="NCBI Taxonomy" id="54914"/>
    <lineage>
        <taxon>Bacteria</taxon>
        <taxon>Bacillati</taxon>
        <taxon>Bacillota</taxon>
        <taxon>Bacilli</taxon>
        <taxon>Bacillales</taxon>
        <taxon>Paenibacillaceae</taxon>
        <taxon>Brevibacillus</taxon>
    </lineage>
</organism>
<evidence type="ECO:0000259" key="4">
    <source>
        <dbReference type="PROSITE" id="PS51186"/>
    </source>
</evidence>
<dbReference type="EMBL" id="BJMH01000036">
    <property type="protein sequence ID" value="GEB35247.1"/>
    <property type="molecule type" value="Genomic_DNA"/>
</dbReference>
<evidence type="ECO:0000313" key="6">
    <source>
        <dbReference type="Proteomes" id="UP000316882"/>
    </source>
</evidence>
<evidence type="ECO:0000256" key="2">
    <source>
        <dbReference type="ARBA" id="ARBA00023315"/>
    </source>
</evidence>
<evidence type="ECO:0000256" key="1">
    <source>
        <dbReference type="ARBA" id="ARBA00022679"/>
    </source>
</evidence>
<dbReference type="SUPFAM" id="SSF55729">
    <property type="entry name" value="Acyl-CoA N-acyltransferases (Nat)"/>
    <property type="match status" value="1"/>
</dbReference>
<reference evidence="5 6" key="1">
    <citation type="submission" date="2019-06" db="EMBL/GenBank/DDBJ databases">
        <title>Whole genome shotgun sequence of Brevibacillus parabrevis NBRC 12334.</title>
        <authorList>
            <person name="Hosoyama A."/>
            <person name="Uohara A."/>
            <person name="Ohji S."/>
            <person name="Ichikawa N."/>
        </authorList>
    </citation>
    <scope>NUCLEOTIDE SEQUENCE [LARGE SCALE GENOMIC DNA]</scope>
    <source>
        <strain evidence="5 6">NBRC 12334</strain>
    </source>
</reference>
<dbReference type="Gene3D" id="3.40.630.30">
    <property type="match status" value="1"/>
</dbReference>
<dbReference type="InterPro" id="IPR016181">
    <property type="entry name" value="Acyl_CoA_acyltransferase"/>
</dbReference>
<evidence type="ECO:0000313" key="5">
    <source>
        <dbReference type="EMBL" id="GEB35247.1"/>
    </source>
</evidence>
<dbReference type="PANTHER" id="PTHR43792:SF8">
    <property type="entry name" value="[RIBOSOMAL PROTEIN US5]-ALANINE N-ACETYLTRANSFERASE"/>
    <property type="match status" value="1"/>
</dbReference>
<accession>A0A4Y3PPW2</accession>
<dbReference type="PROSITE" id="PS51186">
    <property type="entry name" value="GNAT"/>
    <property type="match status" value="1"/>
</dbReference>
<sequence>MKVLIEALKQEDARALLAFESKNREFFERTVPTRGEAYYQDEHFQESLQALLAEQAEGTAFFSLIKSEQGIILGRMNLVDIDQKRASAELGYRVGEEAAGKGVASSALGLLLGEYVQQLGIREVHAKTTADNIASQKVLLKNGFVFQQADAQGFLHYHWTL</sequence>
<comment type="similarity">
    <text evidence="3">Belongs to the acetyltransferase family. RimJ subfamily.</text>
</comment>